<evidence type="ECO:0000313" key="2">
    <source>
        <dbReference type="EMBL" id="RPA86184.1"/>
    </source>
</evidence>
<organism evidence="2 3">
    <name type="scientific">Ascobolus immersus RN42</name>
    <dbReference type="NCBI Taxonomy" id="1160509"/>
    <lineage>
        <taxon>Eukaryota</taxon>
        <taxon>Fungi</taxon>
        <taxon>Dikarya</taxon>
        <taxon>Ascomycota</taxon>
        <taxon>Pezizomycotina</taxon>
        <taxon>Pezizomycetes</taxon>
        <taxon>Pezizales</taxon>
        <taxon>Ascobolaceae</taxon>
        <taxon>Ascobolus</taxon>
    </lineage>
</organism>
<dbReference type="Proteomes" id="UP000275078">
    <property type="component" value="Unassembled WGS sequence"/>
</dbReference>
<feature type="compositionally biased region" description="Low complexity" evidence="1">
    <location>
        <begin position="110"/>
        <end position="120"/>
    </location>
</feature>
<proteinExistence type="predicted"/>
<keyword evidence="3" id="KW-1185">Reference proteome</keyword>
<evidence type="ECO:0000256" key="1">
    <source>
        <dbReference type="SAM" id="MobiDB-lite"/>
    </source>
</evidence>
<sequence>MSVSTLTNSFSRFSISQGQPESTGQSLSTLLTSLSNFSISERHPNGTGQTQTLSSLTNLLGSFSLSSDQPNTCQLPQPLPLKRHTQPSHKRTTQPTTRNTSPNHWRVSKARASPSKASSRNVFQYKPPRRWRDEDTDLLLTQLDYARLCRDSLKRVLHTFEEFCTSEGMYTRAGVRRCESLTEVDHCWEELGVVLNNLEFEMEVVQNEGPDYGWWDEQILEIQQREEYALSARGRLGLVRRMLEHIRADAVVRRQFERAGIVMPERLVDVEKMLRFL</sequence>
<feature type="compositionally biased region" description="Basic residues" evidence="1">
    <location>
        <begin position="81"/>
        <end position="92"/>
    </location>
</feature>
<feature type="region of interest" description="Disordered" evidence="1">
    <location>
        <begin position="67"/>
        <end position="121"/>
    </location>
</feature>
<dbReference type="AlphaFoldDB" id="A0A3N4IX28"/>
<reference evidence="2 3" key="1">
    <citation type="journal article" date="2018" name="Nat. Ecol. Evol.">
        <title>Pezizomycetes genomes reveal the molecular basis of ectomycorrhizal truffle lifestyle.</title>
        <authorList>
            <person name="Murat C."/>
            <person name="Payen T."/>
            <person name="Noel B."/>
            <person name="Kuo A."/>
            <person name="Morin E."/>
            <person name="Chen J."/>
            <person name="Kohler A."/>
            <person name="Krizsan K."/>
            <person name="Balestrini R."/>
            <person name="Da Silva C."/>
            <person name="Montanini B."/>
            <person name="Hainaut M."/>
            <person name="Levati E."/>
            <person name="Barry K.W."/>
            <person name="Belfiori B."/>
            <person name="Cichocki N."/>
            <person name="Clum A."/>
            <person name="Dockter R.B."/>
            <person name="Fauchery L."/>
            <person name="Guy J."/>
            <person name="Iotti M."/>
            <person name="Le Tacon F."/>
            <person name="Lindquist E.A."/>
            <person name="Lipzen A."/>
            <person name="Malagnac F."/>
            <person name="Mello A."/>
            <person name="Molinier V."/>
            <person name="Miyauchi S."/>
            <person name="Poulain J."/>
            <person name="Riccioni C."/>
            <person name="Rubini A."/>
            <person name="Sitrit Y."/>
            <person name="Splivallo R."/>
            <person name="Traeger S."/>
            <person name="Wang M."/>
            <person name="Zifcakova L."/>
            <person name="Wipf D."/>
            <person name="Zambonelli A."/>
            <person name="Paolocci F."/>
            <person name="Nowrousian M."/>
            <person name="Ottonello S."/>
            <person name="Baldrian P."/>
            <person name="Spatafora J.W."/>
            <person name="Henrissat B."/>
            <person name="Nagy L.G."/>
            <person name="Aury J.M."/>
            <person name="Wincker P."/>
            <person name="Grigoriev I.V."/>
            <person name="Bonfante P."/>
            <person name="Martin F.M."/>
        </authorList>
    </citation>
    <scope>NUCLEOTIDE SEQUENCE [LARGE SCALE GENOMIC DNA]</scope>
    <source>
        <strain evidence="2 3">RN42</strain>
    </source>
</reference>
<dbReference type="EMBL" id="ML119650">
    <property type="protein sequence ID" value="RPA86184.1"/>
    <property type="molecule type" value="Genomic_DNA"/>
</dbReference>
<feature type="compositionally biased region" description="Polar residues" evidence="1">
    <location>
        <begin position="93"/>
        <end position="103"/>
    </location>
</feature>
<name>A0A3N4IX28_ASCIM</name>
<evidence type="ECO:0000313" key="3">
    <source>
        <dbReference type="Proteomes" id="UP000275078"/>
    </source>
</evidence>
<protein>
    <submittedName>
        <fullName evidence="2">Uncharacterized protein</fullName>
    </submittedName>
</protein>
<gene>
    <name evidence="2" type="ORF">BJ508DRAFT_372953</name>
</gene>
<accession>A0A3N4IX28</accession>